<accession>W8WYJ8</accession>
<feature type="region of interest" description="Disordered" evidence="1">
    <location>
        <begin position="45"/>
        <end position="91"/>
    </location>
</feature>
<dbReference type="AlphaFoldDB" id="W8WYJ8"/>
<protein>
    <submittedName>
        <fullName evidence="2">Flagellar biosynthesis protein FlhF</fullName>
    </submittedName>
</protein>
<dbReference type="STRING" id="1437824.BN940_11876"/>
<evidence type="ECO:0000256" key="1">
    <source>
        <dbReference type="SAM" id="MobiDB-lite"/>
    </source>
</evidence>
<dbReference type="HOGENOM" id="CLU_2421557_0_0_4"/>
<dbReference type="KEGG" id="cdn:BN940_11876"/>
<name>W8WYJ8_CASD6</name>
<dbReference type="EMBL" id="HG916765">
    <property type="protein sequence ID" value="CDM24833.1"/>
    <property type="molecule type" value="Genomic_DNA"/>
</dbReference>
<feature type="compositionally biased region" description="Low complexity" evidence="1">
    <location>
        <begin position="80"/>
        <end position="91"/>
    </location>
</feature>
<gene>
    <name evidence="2" type="ORF">BN940_11876</name>
</gene>
<keyword evidence="3" id="KW-1185">Reference proteome</keyword>
<evidence type="ECO:0000313" key="2">
    <source>
        <dbReference type="EMBL" id="CDM24833.1"/>
    </source>
</evidence>
<dbReference type="PATRIC" id="fig|1437824.5.peg.2351"/>
<proteinExistence type="predicted"/>
<feature type="compositionally biased region" description="Low complexity" evidence="1">
    <location>
        <begin position="49"/>
        <end position="62"/>
    </location>
</feature>
<organism evidence="2 3">
    <name type="scientific">Castellaniella defragrans (strain DSM 12143 / CCUG 39792 / 65Phen)</name>
    <name type="common">Alcaligenes defragrans</name>
    <dbReference type="NCBI Taxonomy" id="1437824"/>
    <lineage>
        <taxon>Bacteria</taxon>
        <taxon>Pseudomonadati</taxon>
        <taxon>Pseudomonadota</taxon>
        <taxon>Betaproteobacteria</taxon>
        <taxon>Burkholderiales</taxon>
        <taxon>Alcaligenaceae</taxon>
        <taxon>Castellaniella</taxon>
    </lineage>
</organism>
<evidence type="ECO:0000313" key="3">
    <source>
        <dbReference type="Proteomes" id="UP000019805"/>
    </source>
</evidence>
<keyword evidence="2" id="KW-0969">Cilium</keyword>
<dbReference type="eggNOG" id="COG1419">
    <property type="taxonomic scope" value="Bacteria"/>
</dbReference>
<sequence length="91" mass="9672">MNISRFFGATNREVLRQVRLALGPDALIISNKRVNGGVEILATDQTSLPDAGPSAAPARPAAPAAPRPAAAPRPRRRMPPRGLRPACRART</sequence>
<keyword evidence="2" id="KW-0282">Flagellum</keyword>
<keyword evidence="2" id="KW-0966">Cell projection</keyword>
<reference evidence="2 3" key="1">
    <citation type="journal article" date="2014" name="BMC Microbiol.">
        <title>The oxygen-independent metabolism of cyclic monoterpenes in Castellaniella defragrans 65Phen.</title>
        <authorList>
            <person name="Petasch J."/>
            <person name="Disch E.M."/>
            <person name="Markert S."/>
            <person name="Becher D."/>
            <person name="Schweder T."/>
            <person name="Huttel B."/>
            <person name="Reinhardt R."/>
            <person name="Harder J."/>
        </authorList>
    </citation>
    <scope>NUCLEOTIDE SEQUENCE [LARGE SCALE GENOMIC DNA]</scope>
    <source>
        <strain evidence="2">65Phen</strain>
    </source>
</reference>
<dbReference type="RefSeq" id="WP_043683169.1">
    <property type="nucleotide sequence ID" value="NZ_HG916765.1"/>
</dbReference>
<dbReference type="Proteomes" id="UP000019805">
    <property type="component" value="Chromosome"/>
</dbReference>